<evidence type="ECO:0000313" key="2">
    <source>
        <dbReference type="EMBL" id="MFC5410408.1"/>
    </source>
</evidence>
<dbReference type="PANTHER" id="PTHR10579">
    <property type="entry name" value="CALCIUM-ACTIVATED CHLORIDE CHANNEL REGULATOR"/>
    <property type="match status" value="1"/>
</dbReference>
<dbReference type="InterPro" id="IPR036465">
    <property type="entry name" value="vWFA_dom_sf"/>
</dbReference>
<feature type="domain" description="VWFA" evidence="1">
    <location>
        <begin position="251"/>
        <end position="425"/>
    </location>
</feature>
<dbReference type="RefSeq" id="WP_379845914.1">
    <property type="nucleotide sequence ID" value="NZ_JBHSMA010000004.1"/>
</dbReference>
<accession>A0ABW0ICK4</accession>
<dbReference type="Gene3D" id="2.60.40.1120">
    <property type="entry name" value="Carboxypeptidase-like, regulatory domain"/>
    <property type="match status" value="1"/>
</dbReference>
<dbReference type="Pfam" id="PF13715">
    <property type="entry name" value="CarbopepD_reg_2"/>
    <property type="match status" value="1"/>
</dbReference>
<evidence type="ECO:0000259" key="1">
    <source>
        <dbReference type="PROSITE" id="PS50234"/>
    </source>
</evidence>
<dbReference type="InterPro" id="IPR021908">
    <property type="entry name" value="YfbK_C"/>
</dbReference>
<dbReference type="InterPro" id="IPR008969">
    <property type="entry name" value="CarboxyPept-like_regulatory"/>
</dbReference>
<protein>
    <submittedName>
        <fullName evidence="2">von Willebrand factor type A domain-containing protein</fullName>
    </submittedName>
</protein>
<dbReference type="SUPFAM" id="SSF53300">
    <property type="entry name" value="vWA-like"/>
    <property type="match status" value="1"/>
</dbReference>
<dbReference type="SUPFAM" id="SSF49464">
    <property type="entry name" value="Carboxypeptidase regulatory domain-like"/>
    <property type="match status" value="1"/>
</dbReference>
<dbReference type="InterPro" id="IPR002035">
    <property type="entry name" value="VWF_A"/>
</dbReference>
<dbReference type="EMBL" id="JBHSMA010000004">
    <property type="protein sequence ID" value="MFC5410408.1"/>
    <property type="molecule type" value="Genomic_DNA"/>
</dbReference>
<name>A0ABW0ICK4_9BACT</name>
<proteinExistence type="predicted"/>
<dbReference type="CDD" id="cd01465">
    <property type="entry name" value="vWA_subgroup"/>
    <property type="match status" value="1"/>
</dbReference>
<organism evidence="2 3">
    <name type="scientific">Larkinella bovis</name>
    <dbReference type="NCBI Taxonomy" id="683041"/>
    <lineage>
        <taxon>Bacteria</taxon>
        <taxon>Pseudomonadati</taxon>
        <taxon>Bacteroidota</taxon>
        <taxon>Cytophagia</taxon>
        <taxon>Cytophagales</taxon>
        <taxon>Spirosomataceae</taxon>
        <taxon>Larkinella</taxon>
    </lineage>
</organism>
<comment type="caution">
    <text evidence="2">The sequence shown here is derived from an EMBL/GenBank/DDBJ whole genome shotgun (WGS) entry which is preliminary data.</text>
</comment>
<dbReference type="Gene3D" id="3.40.50.410">
    <property type="entry name" value="von Willebrand factor, type A domain"/>
    <property type="match status" value="1"/>
</dbReference>
<dbReference type="SMART" id="SM00327">
    <property type="entry name" value="VWA"/>
    <property type="match status" value="1"/>
</dbReference>
<dbReference type="Pfam" id="PF12450">
    <property type="entry name" value="vWF_A"/>
    <property type="match status" value="1"/>
</dbReference>
<dbReference type="Pfam" id="PF12034">
    <property type="entry name" value="YfbK_C"/>
    <property type="match status" value="1"/>
</dbReference>
<reference evidence="3" key="1">
    <citation type="journal article" date="2019" name="Int. J. Syst. Evol. Microbiol.">
        <title>The Global Catalogue of Microorganisms (GCM) 10K type strain sequencing project: providing services to taxonomists for standard genome sequencing and annotation.</title>
        <authorList>
            <consortium name="The Broad Institute Genomics Platform"/>
            <consortium name="The Broad Institute Genome Sequencing Center for Infectious Disease"/>
            <person name="Wu L."/>
            <person name="Ma J."/>
        </authorList>
    </citation>
    <scope>NUCLEOTIDE SEQUENCE [LARGE SCALE GENOMIC DNA]</scope>
    <source>
        <strain evidence="3">CCUG 55250</strain>
    </source>
</reference>
<gene>
    <name evidence="2" type="ORF">ACFPMF_13870</name>
</gene>
<evidence type="ECO:0000313" key="3">
    <source>
        <dbReference type="Proteomes" id="UP001596106"/>
    </source>
</evidence>
<dbReference type="Proteomes" id="UP001596106">
    <property type="component" value="Unassembled WGS sequence"/>
</dbReference>
<dbReference type="InterPro" id="IPR022156">
    <property type="entry name" value="Uncharacterised_YfbK_N"/>
</dbReference>
<keyword evidence="3" id="KW-1185">Reference proteome</keyword>
<dbReference type="PANTHER" id="PTHR10579:SF43">
    <property type="entry name" value="ZINC FINGER (C3HC4-TYPE RING FINGER) FAMILY PROTEIN"/>
    <property type="match status" value="1"/>
</dbReference>
<dbReference type="Pfam" id="PF00092">
    <property type="entry name" value="VWA"/>
    <property type="match status" value="1"/>
</dbReference>
<sequence>MRTIFSLLLLGLLFVATTRPGRTLTGRVTDASFHRPLPGITVSFKGALASTSTNADGRYTIAVPDGPQVLIFQGIGFQKTEMKVDTQTSVDVKLNADVQALQEVVAVGYATQRKQSATGAVGRMASGRPSSVVYKMQSAPVFNTEDYSKIDETGFRQVRNQPVTTFSVDVDRAAYGNIRRFLNGGQLPPKDAVRIEEMVNYFEYDDPQPRGHDPVAVKTELSESPWNPGLQLLRIGLQAKTIPTGNLPASNLVFLIDVSGSMESENKLPLVKSALNLLVDQLRPQDRVAIVVYAGAAGLVLPSTPGNERQKIKDAISQLTAGGSTAGGEGIRLAYQVAQENFRQYGNNRVILATDGDFNVGVASDGEMQRLIEEKRKSGVFLSVLGFGMGNYKDNKLETLSDKGNGNYAYIDNLQEAQKVFGKEFGGTLFTVAKDVKLQLEFNPVRVQGYRLIGYENRMLNNEDFHDDRKDAGEMGSGHTVTALYEIIPAGVESPYLQKIDALKYQRQPATTGASNELLTLKIRYKKPDSETSQLMTQAVGNQPQPWHTTSADFRFAASVAEFGLLLRDSEFKGRADYKRVETNARQALGRDPEGYRSEFIRLVKLAHSLSDGSEVAKKMDKK</sequence>
<dbReference type="PROSITE" id="PS50234">
    <property type="entry name" value="VWFA"/>
    <property type="match status" value="1"/>
</dbReference>
<dbReference type="InterPro" id="IPR051266">
    <property type="entry name" value="CLCR"/>
</dbReference>